<dbReference type="AlphaFoldDB" id="A0AAW0LTP0"/>
<dbReference type="EMBL" id="PKMF04000059">
    <property type="protein sequence ID" value="KAK7854007.1"/>
    <property type="molecule type" value="Genomic_DNA"/>
</dbReference>
<keyword evidence="2" id="KW-1185">Reference proteome</keyword>
<proteinExistence type="predicted"/>
<protein>
    <submittedName>
        <fullName evidence="1">Uncharacterized protein</fullName>
    </submittedName>
</protein>
<reference evidence="1 2" key="1">
    <citation type="journal article" date="2018" name="Sci. Data">
        <title>The draft genome sequence of cork oak.</title>
        <authorList>
            <person name="Ramos A.M."/>
            <person name="Usie A."/>
            <person name="Barbosa P."/>
            <person name="Barros P.M."/>
            <person name="Capote T."/>
            <person name="Chaves I."/>
            <person name="Simoes F."/>
            <person name="Abreu I."/>
            <person name="Carrasquinho I."/>
            <person name="Faro C."/>
            <person name="Guimaraes J.B."/>
            <person name="Mendonca D."/>
            <person name="Nobrega F."/>
            <person name="Rodrigues L."/>
            <person name="Saibo N.J.M."/>
            <person name="Varela M.C."/>
            <person name="Egas C."/>
            <person name="Matos J."/>
            <person name="Miguel C.M."/>
            <person name="Oliveira M.M."/>
            <person name="Ricardo C.P."/>
            <person name="Goncalves S."/>
        </authorList>
    </citation>
    <scope>NUCLEOTIDE SEQUENCE [LARGE SCALE GENOMIC DNA]</scope>
    <source>
        <strain evidence="2">cv. HL8</strain>
    </source>
</reference>
<comment type="caution">
    <text evidence="1">The sequence shown here is derived from an EMBL/GenBank/DDBJ whole genome shotgun (WGS) entry which is preliminary data.</text>
</comment>
<evidence type="ECO:0000313" key="2">
    <source>
        <dbReference type="Proteomes" id="UP000237347"/>
    </source>
</evidence>
<accession>A0AAW0LTP0</accession>
<evidence type="ECO:0000313" key="1">
    <source>
        <dbReference type="EMBL" id="KAK7854007.1"/>
    </source>
</evidence>
<name>A0AAW0LTP0_QUESU</name>
<gene>
    <name evidence="1" type="ORF">CFP56_033782</name>
</gene>
<dbReference type="Proteomes" id="UP000237347">
    <property type="component" value="Unassembled WGS sequence"/>
</dbReference>
<organism evidence="1 2">
    <name type="scientific">Quercus suber</name>
    <name type="common">Cork oak</name>
    <dbReference type="NCBI Taxonomy" id="58331"/>
    <lineage>
        <taxon>Eukaryota</taxon>
        <taxon>Viridiplantae</taxon>
        <taxon>Streptophyta</taxon>
        <taxon>Embryophyta</taxon>
        <taxon>Tracheophyta</taxon>
        <taxon>Spermatophyta</taxon>
        <taxon>Magnoliopsida</taxon>
        <taxon>eudicotyledons</taxon>
        <taxon>Gunneridae</taxon>
        <taxon>Pentapetalae</taxon>
        <taxon>rosids</taxon>
        <taxon>fabids</taxon>
        <taxon>Fagales</taxon>
        <taxon>Fagaceae</taxon>
        <taxon>Quercus</taxon>
    </lineage>
</organism>
<sequence length="202" mass="23704">MYSLVKWPWASKPKRARERSLDNDLNCLMKSLERGPPEVDKIRFRPLKDQYKLLRVEKKFMNALIKDIEYVSDLGKKIDKKAHQLWDSQQRPGATVQLSDVEKEWISAIEAVVRKAKSCCQNYQRLSRRRQFPRKISGLRTEIDAVNDEIISAEATACFRMETKTEKAWVKLVEETILELLQDKDGILKIANRMSWIFYIGN</sequence>